<feature type="transmembrane region" description="Helical" evidence="2">
    <location>
        <begin position="147"/>
        <end position="168"/>
    </location>
</feature>
<keyword evidence="2" id="KW-1133">Transmembrane helix</keyword>
<dbReference type="Proteomes" id="UP000510888">
    <property type="component" value="Plasmid PPGU16_p1"/>
</dbReference>
<keyword evidence="4" id="KW-1185">Reference proteome</keyword>
<keyword evidence="2" id="KW-0812">Transmembrane</keyword>
<dbReference type="AlphaFoldDB" id="A0A7I8BY39"/>
<dbReference type="EMBL" id="AP023176">
    <property type="protein sequence ID" value="BCF93612.1"/>
    <property type="molecule type" value="Genomic_DNA"/>
</dbReference>
<feature type="region of interest" description="Disordered" evidence="1">
    <location>
        <begin position="359"/>
        <end position="396"/>
    </location>
</feature>
<feature type="region of interest" description="Disordered" evidence="1">
    <location>
        <begin position="64"/>
        <end position="85"/>
    </location>
</feature>
<evidence type="ECO:0000256" key="2">
    <source>
        <dbReference type="SAM" id="Phobius"/>
    </source>
</evidence>
<evidence type="ECO:0000256" key="1">
    <source>
        <dbReference type="SAM" id="MobiDB-lite"/>
    </source>
</evidence>
<organism evidence="3 4">
    <name type="scientific">Paraburkholderia largidicola</name>
    <dbReference type="NCBI Taxonomy" id="3014751"/>
    <lineage>
        <taxon>Bacteria</taxon>
        <taxon>Pseudomonadati</taxon>
        <taxon>Pseudomonadota</taxon>
        <taxon>Betaproteobacteria</taxon>
        <taxon>Burkholderiales</taxon>
        <taxon>Burkholderiaceae</taxon>
        <taxon>Paraburkholderia</taxon>
    </lineage>
</organism>
<evidence type="ECO:0000313" key="3">
    <source>
        <dbReference type="EMBL" id="BCF93612.1"/>
    </source>
</evidence>
<accession>A0A7I8BY39</accession>
<name>A0A7I8BY39_9BURK</name>
<dbReference type="KEGG" id="plad:PPGU16_66790"/>
<protein>
    <submittedName>
        <fullName evidence="3">Secretion-associated protein</fullName>
    </submittedName>
</protein>
<feature type="compositionally biased region" description="Basic and acidic residues" evidence="1">
    <location>
        <begin position="70"/>
        <end position="85"/>
    </location>
</feature>
<geneLocation type="plasmid" evidence="3 4">
    <name>PPGU16_p1</name>
</geneLocation>
<reference evidence="3 4" key="1">
    <citation type="journal article" date="2020" name="Genes (Basel)">
        <title>Genomic Comparison of Insect Gut Symbionts from Divergent Burkholderia Subclades.</title>
        <authorList>
            <person name="Takeshita K."/>
            <person name="Kikuchi Y."/>
        </authorList>
    </citation>
    <scope>NUCLEOTIDE SEQUENCE [LARGE SCALE GENOMIC DNA]</scope>
    <source>
        <strain evidence="3 4">PGU16</strain>
        <plasmid evidence="3 4">PPGU16_p1</plasmid>
    </source>
</reference>
<sequence>MKQLRILTGIHAGATAPLGPGLFRIDADDDADIRITDWTGPSAIVEVGDSDVVTVRRLAAQTTAVDANDETAHREADTQDAEHEPVQDTAPVFMLDFLPMQFDQSVICIGPDDVEWPSDLALLSTLLKPGQADNDVRDQQRSRRRTFVALGAACVALIAIACVSALSMTTRAKASMLPNDVAAMENVNREFAAAHLNELRASLDGHGGVLVRGLVANESENLAARRLLAAITSPRVQAQYGIAEVIRRSIGESLPVAGISVHYDGAGVFAIEGKDVDMDALQQGVKRIRPDLPTNVKDIRIDATGAEQADAPAGASYIAIVSSDTVRYAQTPDGVKHIFILDNDTNASAPAAASAASDAAAPAAADSQQPASDATPPVSKAVIEPPSPLARQLAGPAAARHVLDLTQTSVAQTADTLRR</sequence>
<keyword evidence="3" id="KW-0614">Plasmid</keyword>
<keyword evidence="2" id="KW-0472">Membrane</keyword>
<proteinExistence type="predicted"/>
<feature type="compositionally biased region" description="Low complexity" evidence="1">
    <location>
        <begin position="359"/>
        <end position="374"/>
    </location>
</feature>
<gene>
    <name evidence="3" type="primary">sctD</name>
    <name evidence="3" type="ORF">PPGU16_66790</name>
</gene>
<dbReference type="RefSeq" id="WP_180727027.1">
    <property type="nucleotide sequence ID" value="NZ_AP023176.1"/>
</dbReference>
<evidence type="ECO:0000313" key="4">
    <source>
        <dbReference type="Proteomes" id="UP000510888"/>
    </source>
</evidence>